<feature type="short sequence motif" description="PRPP-binding" evidence="4">
    <location>
        <begin position="98"/>
        <end position="110"/>
    </location>
</feature>
<dbReference type="CDD" id="cd06223">
    <property type="entry name" value="PRTases_typeI"/>
    <property type="match status" value="1"/>
</dbReference>
<dbReference type="InterPro" id="IPR050137">
    <property type="entry name" value="PyrR_bifunctional"/>
</dbReference>
<keyword evidence="2 4" id="KW-0805">Transcription regulation</keyword>
<keyword evidence="3 4" id="KW-0804">Transcription</keyword>
<evidence type="ECO:0000256" key="3">
    <source>
        <dbReference type="ARBA" id="ARBA00023163"/>
    </source>
</evidence>
<dbReference type="InterPro" id="IPR000836">
    <property type="entry name" value="PRTase_dom"/>
</dbReference>
<evidence type="ECO:0000256" key="1">
    <source>
        <dbReference type="ARBA" id="ARBA00005565"/>
    </source>
</evidence>
<accession>A0A532V9N3</accession>
<dbReference type="SUPFAM" id="SSF53271">
    <property type="entry name" value="PRTase-like"/>
    <property type="match status" value="1"/>
</dbReference>
<dbReference type="EMBL" id="NJBO01000002">
    <property type="protein sequence ID" value="TKJ43920.1"/>
    <property type="molecule type" value="Genomic_DNA"/>
</dbReference>
<comment type="function">
    <text evidence="4">Regulates the transcription of the pyrimidine nucleotide (pyr) operon in response to exogenous pyrimidines.</text>
</comment>
<dbReference type="FunFam" id="3.40.50.2020:FF:000020">
    <property type="entry name" value="Bifunctional protein PyrR"/>
    <property type="match status" value="1"/>
</dbReference>
<name>A0A532V9N3_UNCT6</name>
<dbReference type="GO" id="GO:0006355">
    <property type="term" value="P:regulation of DNA-templated transcription"/>
    <property type="evidence" value="ECO:0007669"/>
    <property type="project" value="UniProtKB-UniRule"/>
</dbReference>
<protein>
    <recommendedName>
        <fullName evidence="4">Bifunctional protein PyrR</fullName>
    </recommendedName>
    <domain>
        <recommendedName>
            <fullName evidence="4">Pyrimidine operon regulatory protein</fullName>
        </recommendedName>
    </domain>
    <domain>
        <recommendedName>
            <fullName evidence="4">Uracil phosphoribosyltransferase</fullName>
            <shortName evidence="4">UPRTase</shortName>
            <ecNumber evidence="4">2.4.2.9</ecNumber>
        </recommendedName>
    </domain>
</protein>
<evidence type="ECO:0000313" key="6">
    <source>
        <dbReference type="EMBL" id="TKJ43920.1"/>
    </source>
</evidence>
<keyword evidence="4 6" id="KW-0328">Glycosyltransferase</keyword>
<feature type="domain" description="Phosphoribosyltransferase" evidence="5">
    <location>
        <begin position="12"/>
        <end position="161"/>
    </location>
</feature>
<dbReference type="AlphaFoldDB" id="A0A532V9N3"/>
<dbReference type="Gene3D" id="3.40.50.2020">
    <property type="match status" value="1"/>
</dbReference>
<dbReference type="Proteomes" id="UP000317778">
    <property type="component" value="Unassembled WGS sequence"/>
</dbReference>
<evidence type="ECO:0000256" key="2">
    <source>
        <dbReference type="ARBA" id="ARBA00023015"/>
    </source>
</evidence>
<dbReference type="InterPro" id="IPR023050">
    <property type="entry name" value="PyrR"/>
</dbReference>
<comment type="similarity">
    <text evidence="1 4">Belongs to the purine/pyrimidine phosphoribosyltransferase family. PyrR subfamily.</text>
</comment>
<dbReference type="NCBIfam" id="NF003549">
    <property type="entry name" value="PRK05205.1-5"/>
    <property type="match status" value="1"/>
</dbReference>
<sequence length="182" mass="20129">MPERCVADAVEINRMIIRIATQIIERNKGVENLALVGIVRRGDALARRLAAELKHLEGLDVPVGAIDITLYRDDLQLAAEMPIVQATSIPFDVTGKIIVLVDDVLYTGRTVRAALTELLDFGRPKIVQLAVLVDRIHRELPIGGDFIGRKIPASTNEIVDVFLKETDGREGIFIKKKEPEEG</sequence>
<dbReference type="InterPro" id="IPR029057">
    <property type="entry name" value="PRTase-like"/>
</dbReference>
<keyword evidence="4 6" id="KW-0808">Transferase</keyword>
<evidence type="ECO:0000313" key="7">
    <source>
        <dbReference type="Proteomes" id="UP000317778"/>
    </source>
</evidence>
<dbReference type="NCBIfam" id="NF003545">
    <property type="entry name" value="PRK05205.1-1"/>
    <property type="match status" value="1"/>
</dbReference>
<comment type="caution">
    <text evidence="6">The sequence shown here is derived from an EMBL/GenBank/DDBJ whole genome shotgun (WGS) entry which is preliminary data.</text>
</comment>
<comment type="catalytic activity">
    <reaction evidence="4">
        <text>UMP + diphosphate = 5-phospho-alpha-D-ribose 1-diphosphate + uracil</text>
        <dbReference type="Rhea" id="RHEA:13017"/>
        <dbReference type="ChEBI" id="CHEBI:17568"/>
        <dbReference type="ChEBI" id="CHEBI:33019"/>
        <dbReference type="ChEBI" id="CHEBI:57865"/>
        <dbReference type="ChEBI" id="CHEBI:58017"/>
        <dbReference type="EC" id="2.4.2.9"/>
    </reaction>
</comment>
<evidence type="ECO:0000256" key="4">
    <source>
        <dbReference type="HAMAP-Rule" id="MF_01219"/>
    </source>
</evidence>
<organism evidence="6 7">
    <name type="scientific">candidate division TA06 bacterium B3_TA06</name>
    <dbReference type="NCBI Taxonomy" id="2012487"/>
    <lineage>
        <taxon>Bacteria</taxon>
        <taxon>Bacteria division TA06</taxon>
    </lineage>
</organism>
<dbReference type="PANTHER" id="PTHR11608:SF0">
    <property type="entry name" value="BIFUNCTIONAL PROTEIN PYRR"/>
    <property type="match status" value="1"/>
</dbReference>
<dbReference type="Pfam" id="PF00156">
    <property type="entry name" value="Pribosyltran"/>
    <property type="match status" value="1"/>
</dbReference>
<dbReference type="PANTHER" id="PTHR11608">
    <property type="entry name" value="BIFUNCTIONAL PROTEIN PYRR"/>
    <property type="match status" value="1"/>
</dbReference>
<proteinExistence type="inferred from homology"/>
<reference evidence="6 7" key="1">
    <citation type="submission" date="2017-06" db="EMBL/GenBank/DDBJ databases">
        <title>Novel microbial phyla capable of carbon fixation and sulfur reduction in deep-sea sediments.</title>
        <authorList>
            <person name="Huang J."/>
            <person name="Baker B."/>
            <person name="Wang Y."/>
        </authorList>
    </citation>
    <scope>NUCLEOTIDE SEQUENCE [LARGE SCALE GENOMIC DNA]</scope>
    <source>
        <strain evidence="6">B3_TA06</strain>
    </source>
</reference>
<dbReference type="GO" id="GO:0004845">
    <property type="term" value="F:uracil phosphoribosyltransferase activity"/>
    <property type="evidence" value="ECO:0007669"/>
    <property type="project" value="UniProtKB-UniRule"/>
</dbReference>
<dbReference type="HAMAP" id="MF_01219">
    <property type="entry name" value="PyrR"/>
    <property type="match status" value="1"/>
</dbReference>
<dbReference type="EC" id="2.4.2.9" evidence="4"/>
<evidence type="ECO:0000259" key="5">
    <source>
        <dbReference type="Pfam" id="PF00156"/>
    </source>
</evidence>
<comment type="function">
    <text evidence="4">Also displays a weak uracil phosphoribosyltransferase activity which is not physiologically significant.</text>
</comment>
<gene>
    <name evidence="4" type="primary">pyrR</name>
    <name evidence="6" type="ORF">CEE36_02040</name>
</gene>